<accession>A0A0C2T762</accession>
<evidence type="ECO:0000313" key="1">
    <source>
        <dbReference type="EMBL" id="KIL62424.1"/>
    </source>
</evidence>
<name>A0A0C2T762_AMAMK</name>
<organism evidence="1 2">
    <name type="scientific">Amanita muscaria (strain Koide BX008)</name>
    <dbReference type="NCBI Taxonomy" id="946122"/>
    <lineage>
        <taxon>Eukaryota</taxon>
        <taxon>Fungi</taxon>
        <taxon>Dikarya</taxon>
        <taxon>Basidiomycota</taxon>
        <taxon>Agaricomycotina</taxon>
        <taxon>Agaricomycetes</taxon>
        <taxon>Agaricomycetidae</taxon>
        <taxon>Agaricales</taxon>
        <taxon>Pluteineae</taxon>
        <taxon>Amanitaceae</taxon>
        <taxon>Amanita</taxon>
    </lineage>
</organism>
<dbReference type="HOGENOM" id="CLU_087973_2_0_1"/>
<reference evidence="1 2" key="1">
    <citation type="submission" date="2014-04" db="EMBL/GenBank/DDBJ databases">
        <title>Evolutionary Origins and Diversification of the Mycorrhizal Mutualists.</title>
        <authorList>
            <consortium name="DOE Joint Genome Institute"/>
            <consortium name="Mycorrhizal Genomics Consortium"/>
            <person name="Kohler A."/>
            <person name="Kuo A."/>
            <person name="Nagy L.G."/>
            <person name="Floudas D."/>
            <person name="Copeland A."/>
            <person name="Barry K.W."/>
            <person name="Cichocki N."/>
            <person name="Veneault-Fourrey C."/>
            <person name="LaButti K."/>
            <person name="Lindquist E.A."/>
            <person name="Lipzen A."/>
            <person name="Lundell T."/>
            <person name="Morin E."/>
            <person name="Murat C."/>
            <person name="Riley R."/>
            <person name="Ohm R."/>
            <person name="Sun H."/>
            <person name="Tunlid A."/>
            <person name="Henrissat B."/>
            <person name="Grigoriev I.V."/>
            <person name="Hibbett D.S."/>
            <person name="Martin F."/>
        </authorList>
    </citation>
    <scope>NUCLEOTIDE SEQUENCE [LARGE SCALE GENOMIC DNA]</scope>
    <source>
        <strain evidence="1 2">Koide BX008</strain>
    </source>
</reference>
<dbReference type="Proteomes" id="UP000054549">
    <property type="component" value="Unassembled WGS sequence"/>
</dbReference>
<evidence type="ECO:0000313" key="2">
    <source>
        <dbReference type="Proteomes" id="UP000054549"/>
    </source>
</evidence>
<dbReference type="InParanoid" id="A0A0C2T762"/>
<dbReference type="SUPFAM" id="SSF56112">
    <property type="entry name" value="Protein kinase-like (PK-like)"/>
    <property type="match status" value="1"/>
</dbReference>
<gene>
    <name evidence="1" type="ORF">M378DRAFT_165794</name>
</gene>
<dbReference type="EMBL" id="KN818271">
    <property type="protein sequence ID" value="KIL62424.1"/>
    <property type="molecule type" value="Genomic_DNA"/>
</dbReference>
<keyword evidence="2" id="KW-1185">Reference proteome</keyword>
<dbReference type="InterPro" id="IPR011009">
    <property type="entry name" value="Kinase-like_dom_sf"/>
</dbReference>
<proteinExistence type="predicted"/>
<dbReference type="AlphaFoldDB" id="A0A0C2T762"/>
<protein>
    <recommendedName>
        <fullName evidence="3">Protein kinase domain-containing protein</fullName>
    </recommendedName>
</protein>
<dbReference type="OrthoDB" id="26722at2759"/>
<dbReference type="Gene3D" id="1.10.510.10">
    <property type="entry name" value="Transferase(Phosphotransferase) domain 1"/>
    <property type="match status" value="1"/>
</dbReference>
<sequence length="114" mass="13355">MDVLLDNAFDLSNIVLDSVCHVKVFPWGFILPLTHLSSEQVHQSNTFTLGRIFYEVYFDEPYIKDGMLQDPVRPSDREINDELWHVIQRCCAKDPKSRPTIDEVVQEMESWKLD</sequence>
<evidence type="ECO:0008006" key="3">
    <source>
        <dbReference type="Google" id="ProtNLM"/>
    </source>
</evidence>